<reference evidence="1" key="1">
    <citation type="submission" date="2023-03" db="EMBL/GenBank/DDBJ databases">
        <title>Chromosome-scale reference genome and RAD-based genetic map of yellow starthistle (Centaurea solstitialis) reveal putative structural variation and QTLs associated with invader traits.</title>
        <authorList>
            <person name="Reatini B."/>
            <person name="Cang F.A."/>
            <person name="Jiang Q."/>
            <person name="Mckibben M.T.W."/>
            <person name="Barker M.S."/>
            <person name="Rieseberg L.H."/>
            <person name="Dlugosch K.M."/>
        </authorList>
    </citation>
    <scope>NUCLEOTIDE SEQUENCE</scope>
    <source>
        <strain evidence="1">CAN-66</strain>
        <tissue evidence="1">Leaf</tissue>
    </source>
</reference>
<accession>A0AA38TJU9</accession>
<organism evidence="1 2">
    <name type="scientific">Centaurea solstitialis</name>
    <name type="common">yellow star-thistle</name>
    <dbReference type="NCBI Taxonomy" id="347529"/>
    <lineage>
        <taxon>Eukaryota</taxon>
        <taxon>Viridiplantae</taxon>
        <taxon>Streptophyta</taxon>
        <taxon>Embryophyta</taxon>
        <taxon>Tracheophyta</taxon>
        <taxon>Spermatophyta</taxon>
        <taxon>Magnoliopsida</taxon>
        <taxon>eudicotyledons</taxon>
        <taxon>Gunneridae</taxon>
        <taxon>Pentapetalae</taxon>
        <taxon>asterids</taxon>
        <taxon>campanulids</taxon>
        <taxon>Asterales</taxon>
        <taxon>Asteraceae</taxon>
        <taxon>Carduoideae</taxon>
        <taxon>Cardueae</taxon>
        <taxon>Centaureinae</taxon>
        <taxon>Centaurea</taxon>
    </lineage>
</organism>
<sequence length="413" mass="46438">MVEIGPILFEPSSSYNVSFTSSILSSSLKYESSSSSRVELELNIKSRVELELGLTRLHPYFEIRLTEPTHPEFDILDSINKTRHFGTKETPVTNNESVRGGNNSKEFIKLNYMCQLRPTSAPKWVIENNEVPKQGNNAAGKSVAITHGGGVVEAVAPKRKWGKLLGSIDTHLMEEKSKARPVYHQHFMKLSLIINYVHESLLEDAPKYLSDHIKVIPKLDKELPSGTYQLLEIEEPLVGVDSNQAEMNQILEQEKTTWEEILLEDVNLENEVADGVSKRRGIQFHILQVDLTSGWVDQKHQRSVSLVVRLGHYIVVNPSSSPGGRILERPNICSPSNIMLLVNALPLFFPQVLLNFGNIWPPSLTTYMHTKTNYNIFTNKDGGDDEDALMLVGKSALFIWQIKTEGSSVVNHK</sequence>
<proteinExistence type="predicted"/>
<evidence type="ECO:0000313" key="2">
    <source>
        <dbReference type="Proteomes" id="UP001172457"/>
    </source>
</evidence>
<gene>
    <name evidence="1" type="ORF">OSB04_007405</name>
</gene>
<protein>
    <submittedName>
        <fullName evidence="1">Uncharacterized protein</fullName>
    </submittedName>
</protein>
<name>A0AA38TJU9_9ASTR</name>
<dbReference type="Proteomes" id="UP001172457">
    <property type="component" value="Chromosome 2"/>
</dbReference>
<dbReference type="AlphaFoldDB" id="A0AA38TJU9"/>
<comment type="caution">
    <text evidence="1">The sequence shown here is derived from an EMBL/GenBank/DDBJ whole genome shotgun (WGS) entry which is preliminary data.</text>
</comment>
<keyword evidence="2" id="KW-1185">Reference proteome</keyword>
<dbReference type="EMBL" id="JARYMX010000002">
    <property type="protein sequence ID" value="KAJ9562245.1"/>
    <property type="molecule type" value="Genomic_DNA"/>
</dbReference>
<evidence type="ECO:0000313" key="1">
    <source>
        <dbReference type="EMBL" id="KAJ9562245.1"/>
    </source>
</evidence>